<protein>
    <submittedName>
        <fullName evidence="3">Uncharacterized protein</fullName>
    </submittedName>
</protein>
<dbReference type="Proteomes" id="UP001596099">
    <property type="component" value="Unassembled WGS sequence"/>
</dbReference>
<reference evidence="3 4" key="1">
    <citation type="journal article" date="2019" name="Int. J. Syst. Evol. Microbiol.">
        <title>The Global Catalogue of Microorganisms (GCM) 10K type strain sequencing project: providing services to taxonomists for standard genome sequencing and annotation.</title>
        <authorList>
            <consortium name="The Broad Institute Genomics Platform"/>
            <consortium name="The Broad Institute Genome Sequencing Center for Infectious Disease"/>
            <person name="Wu L."/>
            <person name="Ma J."/>
        </authorList>
    </citation>
    <scope>NUCLEOTIDE SEQUENCE [LARGE SCALE GENOMIC DNA]</scope>
    <source>
        <strain evidence="3 4">CGMCC 1.12543</strain>
    </source>
</reference>
<evidence type="ECO:0000313" key="4">
    <source>
        <dbReference type="Proteomes" id="UP001596099"/>
    </source>
</evidence>
<dbReference type="Pfam" id="PF25254">
    <property type="entry name" value="DUF7856"/>
    <property type="match status" value="1"/>
</dbReference>
<feature type="region of interest" description="Disordered" evidence="2">
    <location>
        <begin position="221"/>
        <end position="241"/>
    </location>
</feature>
<dbReference type="AlphaFoldDB" id="A0ABD5RLN5"/>
<accession>A0ABD5RLN5</accession>
<feature type="coiled-coil region" evidence="1">
    <location>
        <begin position="106"/>
        <end position="133"/>
    </location>
</feature>
<evidence type="ECO:0000256" key="1">
    <source>
        <dbReference type="SAM" id="Coils"/>
    </source>
</evidence>
<gene>
    <name evidence="3" type="ORF">ACFPYI_09460</name>
</gene>
<dbReference type="InterPro" id="IPR057178">
    <property type="entry name" value="DUF7856"/>
</dbReference>
<sequence>MRLALDDEPPRETDAAELGGRVDRSDVLAAIRGDRDWLDCPPPGPLFEHIGPVVPDVAVRPRTALAVAARTRGVEAPQDDDIRRLRARLDEGGVQRVDTAPLRERVASTSDDVDRLRERVARLQGRVRALREGDGDPSDAEAELSDALSELTERETAGVAARQALQRAREERREFRNRREERRRLDDRIANLERAARRHLVERVEPEFRAAVAALAEFDGIEGGDASGTPDDASTRDTADPFDVPPVVAALAVYRVGDPTAPVVLDCERFPDARTAADWLDGSVIRL</sequence>
<name>A0ABD5RLN5_9EURY</name>
<dbReference type="RefSeq" id="WP_247414450.1">
    <property type="nucleotide sequence ID" value="NZ_JALLGW010000001.1"/>
</dbReference>
<keyword evidence="4" id="KW-1185">Reference proteome</keyword>
<keyword evidence="1" id="KW-0175">Coiled coil</keyword>
<feature type="region of interest" description="Disordered" evidence="2">
    <location>
        <begin position="1"/>
        <end position="20"/>
    </location>
</feature>
<proteinExistence type="predicted"/>
<feature type="coiled-coil region" evidence="1">
    <location>
        <begin position="158"/>
        <end position="202"/>
    </location>
</feature>
<evidence type="ECO:0000256" key="2">
    <source>
        <dbReference type="SAM" id="MobiDB-lite"/>
    </source>
</evidence>
<organism evidence="3 4">
    <name type="scientific">Halomarina salina</name>
    <dbReference type="NCBI Taxonomy" id="1872699"/>
    <lineage>
        <taxon>Archaea</taxon>
        <taxon>Methanobacteriati</taxon>
        <taxon>Methanobacteriota</taxon>
        <taxon>Stenosarchaea group</taxon>
        <taxon>Halobacteria</taxon>
        <taxon>Halobacteriales</taxon>
        <taxon>Natronomonadaceae</taxon>
        <taxon>Halomarina</taxon>
    </lineage>
</organism>
<comment type="caution">
    <text evidence="3">The sequence shown here is derived from an EMBL/GenBank/DDBJ whole genome shotgun (WGS) entry which is preliminary data.</text>
</comment>
<evidence type="ECO:0000313" key="3">
    <source>
        <dbReference type="EMBL" id="MFC5971557.1"/>
    </source>
</evidence>
<dbReference type="EMBL" id="JBHSQH010000001">
    <property type="protein sequence ID" value="MFC5971557.1"/>
    <property type="molecule type" value="Genomic_DNA"/>
</dbReference>